<dbReference type="GO" id="GO:0070979">
    <property type="term" value="P:protein K11-linked ubiquitination"/>
    <property type="evidence" value="ECO:0007669"/>
    <property type="project" value="TreeGrafter"/>
</dbReference>
<keyword evidence="5" id="KW-0131">Cell cycle</keyword>
<dbReference type="Proteomes" id="UP001157974">
    <property type="component" value="Unassembled WGS sequence"/>
</dbReference>
<dbReference type="Pfam" id="PF12894">
    <property type="entry name" value="ANAPC4_WD40"/>
    <property type="match status" value="1"/>
</dbReference>
<evidence type="ECO:0000313" key="8">
    <source>
        <dbReference type="EMBL" id="KAJ8905762.1"/>
    </source>
</evidence>
<keyword evidence="2" id="KW-0132">Cell division</keyword>
<dbReference type="PANTHER" id="PTHR13260">
    <property type="entry name" value="ANAPHASE PROMOTING COMPLEX SUBUNIT 4 APC4"/>
    <property type="match status" value="1"/>
</dbReference>
<evidence type="ECO:0000256" key="3">
    <source>
        <dbReference type="ARBA" id="ARBA00022776"/>
    </source>
</evidence>
<feature type="domain" description="Anaphase-promoting complex subunit 4-like WD40" evidence="6">
    <location>
        <begin position="20"/>
        <end position="107"/>
    </location>
</feature>
<dbReference type="GO" id="GO:0051301">
    <property type="term" value="P:cell division"/>
    <property type="evidence" value="ECO:0007669"/>
    <property type="project" value="UniProtKB-KW"/>
</dbReference>
<gene>
    <name evidence="8" type="ORF">NDN08_002267</name>
</gene>
<dbReference type="EMBL" id="JAMWBK010000004">
    <property type="protein sequence ID" value="KAJ8905762.1"/>
    <property type="molecule type" value="Genomic_DNA"/>
</dbReference>
<evidence type="ECO:0000259" key="7">
    <source>
        <dbReference type="Pfam" id="PF12896"/>
    </source>
</evidence>
<proteinExistence type="predicted"/>
<dbReference type="InterPro" id="IPR024977">
    <property type="entry name" value="Apc4-like_WD40_dom"/>
</dbReference>
<protein>
    <recommendedName>
        <fullName evidence="1">Anaphase-promoting complex subunit 4</fullName>
    </recommendedName>
</protein>
<sequence>MSGFSVAHDRSVSQDIGCVRWCNEIDLVAIVVGSVELHVHRLMSWQRVAAPERSSCEISAVEWGPGGRLLAFGDVSGAIRIFKIESGDVVLPSVNISSAITSLMWIMPKFADSELDWDYTHEHETSALKANVETFDVLVVGDETGRLQIRSFRKTGLVNIVQFYDSVEPSTLVKLRFISAKEQAWRGRFHLWDLEVFHDSPVSSLRYRPDLTELGVVSEQARMCKTIDTRVMADFRNELKKIGCEAVTLVELTKKAKNALEGGYRFAKSASELYEHINPLEKILEDYDEESSAIDVLRIAAAGGIVSPALKHFFEKELSIGALTKFLRTLNSQFTEASEKLREDLMNCAEDIIYRASYLTGLATLKRFEGFLVSALINLLLEQGSELLNSTYEANLLLSKSWNRCENFCRFLERRGPRPDGETQDELHVDDDEVLGFLDKGITQDDDFDEFLGNNLEPLVESISSTIDRIFGKVSSVLNRSIVMRGTEQMGDSMQPLQHSASCREDGTIEVALLEGSAIKRIHPSVERGTDVGRNDWSPSTSGFRIQSIAHYRQGRLVFLGSSDKTLSGNLREIALAVCEESVETIPWCSRLRVKSGTPVSLHVSVGRGLASLVIGKRRFLTYDLEDLIESDAASS</sequence>
<name>A0AAV8UWT9_9RHOD</name>
<dbReference type="InterPro" id="IPR036322">
    <property type="entry name" value="WD40_repeat_dom_sf"/>
</dbReference>
<dbReference type="InterPro" id="IPR024790">
    <property type="entry name" value="APC4_long_dom"/>
</dbReference>
<evidence type="ECO:0000256" key="4">
    <source>
        <dbReference type="ARBA" id="ARBA00022786"/>
    </source>
</evidence>
<dbReference type="InterPro" id="IPR015943">
    <property type="entry name" value="WD40/YVTN_repeat-like_dom_sf"/>
</dbReference>
<comment type="caution">
    <text evidence="8">The sequence shown here is derived from an EMBL/GenBank/DDBJ whole genome shotgun (WGS) entry which is preliminary data.</text>
</comment>
<dbReference type="InterPro" id="IPR024789">
    <property type="entry name" value="APC4"/>
</dbReference>
<keyword evidence="4" id="KW-0833">Ubl conjugation pathway</keyword>
<dbReference type="AlphaFoldDB" id="A0AAV8UWT9"/>
<keyword evidence="9" id="KW-1185">Reference proteome</keyword>
<dbReference type="Gene3D" id="2.130.10.10">
    <property type="entry name" value="YVTN repeat-like/Quinoprotein amine dehydrogenase"/>
    <property type="match status" value="1"/>
</dbReference>
<organism evidence="8 9">
    <name type="scientific">Rhodosorus marinus</name>
    <dbReference type="NCBI Taxonomy" id="101924"/>
    <lineage>
        <taxon>Eukaryota</taxon>
        <taxon>Rhodophyta</taxon>
        <taxon>Stylonematophyceae</taxon>
        <taxon>Stylonematales</taxon>
        <taxon>Stylonemataceae</taxon>
        <taxon>Rhodosorus</taxon>
    </lineage>
</organism>
<evidence type="ECO:0000259" key="6">
    <source>
        <dbReference type="Pfam" id="PF12894"/>
    </source>
</evidence>
<reference evidence="8 9" key="1">
    <citation type="journal article" date="2023" name="Nat. Commun.">
        <title>Origin of minicircular mitochondrial genomes in red algae.</title>
        <authorList>
            <person name="Lee Y."/>
            <person name="Cho C.H."/>
            <person name="Lee Y.M."/>
            <person name="Park S.I."/>
            <person name="Yang J.H."/>
            <person name="West J.A."/>
            <person name="Bhattacharya D."/>
            <person name="Yoon H.S."/>
        </authorList>
    </citation>
    <scope>NUCLEOTIDE SEQUENCE [LARGE SCALE GENOMIC DNA]</scope>
    <source>
        <strain evidence="8 9">CCMP1338</strain>
        <tissue evidence="8">Whole cell</tissue>
    </source>
</reference>
<feature type="domain" description="Anaphase-promoting complex subunit 4 long" evidence="7">
    <location>
        <begin position="224"/>
        <end position="410"/>
    </location>
</feature>
<dbReference type="GO" id="GO:0031145">
    <property type="term" value="P:anaphase-promoting complex-dependent catabolic process"/>
    <property type="evidence" value="ECO:0007669"/>
    <property type="project" value="InterPro"/>
</dbReference>
<evidence type="ECO:0000313" key="9">
    <source>
        <dbReference type="Proteomes" id="UP001157974"/>
    </source>
</evidence>
<dbReference type="SUPFAM" id="SSF50978">
    <property type="entry name" value="WD40 repeat-like"/>
    <property type="match status" value="1"/>
</dbReference>
<dbReference type="GO" id="GO:0005680">
    <property type="term" value="C:anaphase-promoting complex"/>
    <property type="evidence" value="ECO:0007669"/>
    <property type="project" value="InterPro"/>
</dbReference>
<accession>A0AAV8UWT9</accession>
<dbReference type="Pfam" id="PF12896">
    <property type="entry name" value="ANAPC4"/>
    <property type="match status" value="1"/>
</dbReference>
<evidence type="ECO:0000256" key="5">
    <source>
        <dbReference type="ARBA" id="ARBA00023306"/>
    </source>
</evidence>
<dbReference type="GO" id="GO:0034399">
    <property type="term" value="C:nuclear periphery"/>
    <property type="evidence" value="ECO:0007669"/>
    <property type="project" value="TreeGrafter"/>
</dbReference>
<dbReference type="PANTHER" id="PTHR13260:SF0">
    <property type="entry name" value="ANAPHASE-PROMOTING COMPLEX SUBUNIT 4"/>
    <property type="match status" value="1"/>
</dbReference>
<keyword evidence="3" id="KW-0498">Mitosis</keyword>
<evidence type="ECO:0000256" key="1">
    <source>
        <dbReference type="ARBA" id="ARBA00016067"/>
    </source>
</evidence>
<evidence type="ECO:0000256" key="2">
    <source>
        <dbReference type="ARBA" id="ARBA00022618"/>
    </source>
</evidence>